<feature type="domain" description="Mce/MlaD" evidence="1">
    <location>
        <begin position="39"/>
        <end position="115"/>
    </location>
</feature>
<dbReference type="GO" id="GO:0005543">
    <property type="term" value="F:phospholipid binding"/>
    <property type="evidence" value="ECO:0007669"/>
    <property type="project" value="TreeGrafter"/>
</dbReference>
<dbReference type="Pfam" id="PF02470">
    <property type="entry name" value="MlaD"/>
    <property type="match status" value="1"/>
</dbReference>
<dbReference type="OrthoDB" id="9788420at2"/>
<sequence>MRMRTVEISVGAFLLAGLFALVLLALRVSGLSLNTEASTYRLYAEFDNVGSLTKRAKVAMGGVTIGRVVDVELDKKTYMARVVMDIDTNIDNIPVDSSAAIITAGLLGEKFIGISIGGAAEFLQDEETIDDTQSAIVLEDLIGKFLLGSVGSDDDSSGGDSF</sequence>
<dbReference type="PANTHER" id="PTHR33371">
    <property type="entry name" value="INTERMEMBRANE PHOSPHOLIPID TRANSPORT SYSTEM BINDING PROTEIN MLAD-RELATED"/>
    <property type="match status" value="1"/>
</dbReference>
<dbReference type="InterPro" id="IPR052336">
    <property type="entry name" value="MlaD_Phospholipid_Transporter"/>
</dbReference>
<dbReference type="AlphaFoldDB" id="A0A1X7AFE3"/>
<dbReference type="InterPro" id="IPR003399">
    <property type="entry name" value="Mce/MlaD"/>
</dbReference>
<name>A0A1X7AFE3_9GAMM</name>
<keyword evidence="3" id="KW-1185">Reference proteome</keyword>
<protein>
    <submittedName>
        <fullName evidence="2">Putative phospholipid ABC transporter-binding protein MlaD</fullName>
    </submittedName>
</protein>
<organism evidence="2 3">
    <name type="scientific">Parendozoicomonas haliclonae</name>
    <dbReference type="NCBI Taxonomy" id="1960125"/>
    <lineage>
        <taxon>Bacteria</taxon>
        <taxon>Pseudomonadati</taxon>
        <taxon>Pseudomonadota</taxon>
        <taxon>Gammaproteobacteria</taxon>
        <taxon>Oceanospirillales</taxon>
        <taxon>Endozoicomonadaceae</taxon>
        <taxon>Parendozoicomonas</taxon>
    </lineage>
</organism>
<dbReference type="GO" id="GO:0005548">
    <property type="term" value="F:phospholipid transporter activity"/>
    <property type="evidence" value="ECO:0007669"/>
    <property type="project" value="TreeGrafter"/>
</dbReference>
<dbReference type="Proteomes" id="UP000196573">
    <property type="component" value="Unassembled WGS sequence"/>
</dbReference>
<dbReference type="EMBL" id="FWPT01000002">
    <property type="protein sequence ID" value="SMA37232.1"/>
    <property type="molecule type" value="Genomic_DNA"/>
</dbReference>
<evidence type="ECO:0000313" key="2">
    <source>
        <dbReference type="EMBL" id="SMA37232.1"/>
    </source>
</evidence>
<dbReference type="InterPro" id="IPR030970">
    <property type="entry name" value="ABC_MlaD"/>
</dbReference>
<dbReference type="PANTHER" id="PTHR33371:SF4">
    <property type="entry name" value="INTERMEMBRANE PHOSPHOLIPID TRANSPORT SYSTEM BINDING PROTEIN MLAD"/>
    <property type="match status" value="1"/>
</dbReference>
<evidence type="ECO:0000259" key="1">
    <source>
        <dbReference type="Pfam" id="PF02470"/>
    </source>
</evidence>
<proteinExistence type="predicted"/>
<accession>A0A1X7AFE3</accession>
<dbReference type="NCBIfam" id="TIGR04430">
    <property type="entry name" value="OM_asym_MlaD"/>
    <property type="match status" value="1"/>
</dbReference>
<gene>
    <name evidence="2" type="primary">mlaD</name>
    <name evidence="2" type="ORF">EHSB41UT_00703</name>
</gene>
<dbReference type="RefSeq" id="WP_087106988.1">
    <property type="nucleotide sequence ID" value="NZ_CBCSCN010000014.1"/>
</dbReference>
<reference evidence="2 3" key="1">
    <citation type="submission" date="2017-03" db="EMBL/GenBank/DDBJ databases">
        <authorList>
            <person name="Afonso C.L."/>
            <person name="Miller P.J."/>
            <person name="Scott M.A."/>
            <person name="Spackman E."/>
            <person name="Goraichik I."/>
            <person name="Dimitrov K.M."/>
            <person name="Suarez D.L."/>
            <person name="Swayne D.E."/>
        </authorList>
    </citation>
    <scope>NUCLEOTIDE SEQUENCE [LARGE SCALE GENOMIC DNA]</scope>
    <source>
        <strain evidence="2">SB41UT1</strain>
    </source>
</reference>
<evidence type="ECO:0000313" key="3">
    <source>
        <dbReference type="Proteomes" id="UP000196573"/>
    </source>
</evidence>